<organism evidence="1 2">
    <name type="scientific">Dendrobium chrysotoxum</name>
    <name type="common">Orchid</name>
    <dbReference type="NCBI Taxonomy" id="161865"/>
    <lineage>
        <taxon>Eukaryota</taxon>
        <taxon>Viridiplantae</taxon>
        <taxon>Streptophyta</taxon>
        <taxon>Embryophyta</taxon>
        <taxon>Tracheophyta</taxon>
        <taxon>Spermatophyta</taxon>
        <taxon>Magnoliopsida</taxon>
        <taxon>Liliopsida</taxon>
        <taxon>Asparagales</taxon>
        <taxon>Orchidaceae</taxon>
        <taxon>Epidendroideae</taxon>
        <taxon>Malaxideae</taxon>
        <taxon>Dendrobiinae</taxon>
        <taxon>Dendrobium</taxon>
    </lineage>
</organism>
<accession>A0AAV7FV85</accession>
<reference evidence="1 2" key="1">
    <citation type="journal article" date="2021" name="Hortic Res">
        <title>Chromosome-scale assembly of the Dendrobium chrysotoxum genome enhances the understanding of orchid evolution.</title>
        <authorList>
            <person name="Zhang Y."/>
            <person name="Zhang G.Q."/>
            <person name="Zhang D."/>
            <person name="Liu X.D."/>
            <person name="Xu X.Y."/>
            <person name="Sun W.H."/>
            <person name="Yu X."/>
            <person name="Zhu X."/>
            <person name="Wang Z.W."/>
            <person name="Zhao X."/>
            <person name="Zhong W.Y."/>
            <person name="Chen H."/>
            <person name="Yin W.L."/>
            <person name="Huang T."/>
            <person name="Niu S.C."/>
            <person name="Liu Z.J."/>
        </authorList>
    </citation>
    <scope>NUCLEOTIDE SEQUENCE [LARGE SCALE GENOMIC DNA]</scope>
    <source>
        <strain evidence="1">Lindl</strain>
    </source>
</reference>
<proteinExistence type="predicted"/>
<keyword evidence="2" id="KW-1185">Reference proteome</keyword>
<dbReference type="AlphaFoldDB" id="A0AAV7FV85"/>
<comment type="caution">
    <text evidence="1">The sequence shown here is derived from an EMBL/GenBank/DDBJ whole genome shotgun (WGS) entry which is preliminary data.</text>
</comment>
<gene>
    <name evidence="1" type="ORF">IEQ34_023353</name>
</gene>
<sequence>MGLNEAEVNRGAIVKKFRPRLEGVTSILEFLYPFWMEFGAWPSGKAGDCKSFIPSSNLGVA</sequence>
<evidence type="ECO:0000313" key="2">
    <source>
        <dbReference type="Proteomes" id="UP000775213"/>
    </source>
</evidence>
<dbReference type="EMBL" id="JAGFBR010000054">
    <property type="protein sequence ID" value="KAH0447805.1"/>
    <property type="molecule type" value="Genomic_DNA"/>
</dbReference>
<name>A0AAV7FV85_DENCH</name>
<evidence type="ECO:0000313" key="1">
    <source>
        <dbReference type="EMBL" id="KAH0447805.1"/>
    </source>
</evidence>
<protein>
    <submittedName>
        <fullName evidence="1">Uncharacterized protein</fullName>
    </submittedName>
</protein>
<dbReference type="Proteomes" id="UP000775213">
    <property type="component" value="Unassembled WGS sequence"/>
</dbReference>